<keyword evidence="2" id="KW-1133">Transmembrane helix</keyword>
<feature type="region of interest" description="Disordered" evidence="1">
    <location>
        <begin position="123"/>
        <end position="142"/>
    </location>
</feature>
<dbReference type="KEGG" id="afs:AFR_12220"/>
<dbReference type="HOGENOM" id="CLU_720858_0_0_11"/>
<keyword evidence="2" id="KW-0472">Membrane</keyword>
<evidence type="ECO:0000313" key="4">
    <source>
        <dbReference type="Proteomes" id="UP000017746"/>
    </source>
</evidence>
<feature type="region of interest" description="Disordered" evidence="1">
    <location>
        <begin position="88"/>
        <end position="113"/>
    </location>
</feature>
<keyword evidence="2" id="KW-0812">Transmembrane</keyword>
<dbReference type="Pfam" id="PF13560">
    <property type="entry name" value="HTH_31"/>
    <property type="match status" value="1"/>
</dbReference>
<dbReference type="Gene3D" id="2.60.120.260">
    <property type="entry name" value="Galactose-binding domain-like"/>
    <property type="match status" value="1"/>
</dbReference>
<feature type="transmembrane region" description="Helical" evidence="2">
    <location>
        <begin position="149"/>
        <end position="171"/>
    </location>
</feature>
<sequence length="383" mass="40783">MAAFCTELRHLTQRCSLSATAASRRLHISRSQYYAVINGEVRRPPDWAKVEVILRMCEQPDTAIGEWRQRHDEMVFGYDRLRTRRRAVPPADAAPDSAAAVVPAPESSPAPAPEIDLARVAGRGAEPTADDEPAEPDDRPARRASWRRVLTVAAVVVLLAAVGGAAARIAVSGVPGDAGGLRPSTGPSTTATVLPALAGDGTLGAPLPGAAPETGNPADPDERKACVSDAPPPGTELLTVPRRHRPGNNKMNNDWWGSTEQVSFNAANPAAFDANVAAGGEHVWDVIILHSCVPLVAGHRYLLRFTAATNPAGPVMMRVQDSVQPEASESVTQTLDFTPRAAARTISFTAKHTSRSSEVTFQVGDWEGPFRLRVIDISLTETA</sequence>
<dbReference type="STRING" id="1246995.AFR_12220"/>
<evidence type="ECO:0000256" key="2">
    <source>
        <dbReference type="SAM" id="Phobius"/>
    </source>
</evidence>
<organism evidence="3 4">
    <name type="scientific">Actinoplanes friuliensis DSM 7358</name>
    <dbReference type="NCBI Taxonomy" id="1246995"/>
    <lineage>
        <taxon>Bacteria</taxon>
        <taxon>Bacillati</taxon>
        <taxon>Actinomycetota</taxon>
        <taxon>Actinomycetes</taxon>
        <taxon>Micromonosporales</taxon>
        <taxon>Micromonosporaceae</taxon>
        <taxon>Actinoplanes</taxon>
    </lineage>
</organism>
<dbReference type="EMBL" id="CP006272">
    <property type="protein sequence ID" value="AGZ40730.1"/>
    <property type="molecule type" value="Genomic_DNA"/>
</dbReference>
<accession>U5VYE3</accession>
<evidence type="ECO:0000313" key="3">
    <source>
        <dbReference type="EMBL" id="AGZ40730.1"/>
    </source>
</evidence>
<proteinExistence type="predicted"/>
<reference evidence="3 4" key="1">
    <citation type="journal article" date="2014" name="J. Biotechnol.">
        <title>Complete genome sequence of the actinobacterium Actinoplanes friuliensis HAG 010964, producer of the lipopeptide antibiotic friulimycin.</title>
        <authorList>
            <person name="Ruckert C."/>
            <person name="Szczepanowski R."/>
            <person name="Albersmeier A."/>
            <person name="Goesmann A."/>
            <person name="Fischer N."/>
            <person name="Steinkamper A."/>
            <person name="Puhler A."/>
            <person name="Biener R."/>
            <person name="Schwartz D."/>
            <person name="Kalinowski J."/>
        </authorList>
    </citation>
    <scope>NUCLEOTIDE SEQUENCE [LARGE SCALE GENOMIC DNA]</scope>
    <source>
        <strain evidence="3 4">DSM 7358</strain>
    </source>
</reference>
<gene>
    <name evidence="3" type="ORF">AFR_12220</name>
</gene>
<evidence type="ECO:0000256" key="1">
    <source>
        <dbReference type="SAM" id="MobiDB-lite"/>
    </source>
</evidence>
<name>U5VYE3_9ACTN</name>
<dbReference type="AlphaFoldDB" id="U5VYE3"/>
<feature type="region of interest" description="Disordered" evidence="1">
    <location>
        <begin position="207"/>
        <end position="249"/>
    </location>
</feature>
<dbReference type="PATRIC" id="fig|1246995.3.peg.2484"/>
<dbReference type="Proteomes" id="UP000017746">
    <property type="component" value="Chromosome"/>
</dbReference>
<feature type="compositionally biased region" description="Low complexity" evidence="1">
    <location>
        <begin position="88"/>
        <end position="105"/>
    </location>
</feature>
<dbReference type="SUPFAM" id="SSF49785">
    <property type="entry name" value="Galactose-binding domain-like"/>
    <property type="match status" value="1"/>
</dbReference>
<keyword evidence="4" id="KW-1185">Reference proteome</keyword>
<protein>
    <submittedName>
        <fullName evidence="3">Cellulose 1,4-beta-cellobiosidase</fullName>
    </submittedName>
</protein>
<dbReference type="InterPro" id="IPR008979">
    <property type="entry name" value="Galactose-bd-like_sf"/>
</dbReference>